<dbReference type="GO" id="GO:0000796">
    <property type="term" value="C:condensin complex"/>
    <property type="evidence" value="ECO:0007669"/>
    <property type="project" value="InterPro"/>
</dbReference>
<evidence type="ECO:0000313" key="10">
    <source>
        <dbReference type="Proteomes" id="UP000887540"/>
    </source>
</evidence>
<dbReference type="WBParaSite" id="ACRNAN_scaffold1699.g8588.t2">
    <property type="protein sequence ID" value="ACRNAN_scaffold1699.g8588.t2"/>
    <property type="gene ID" value="ACRNAN_scaffold1699.g8588"/>
</dbReference>
<dbReference type="Proteomes" id="UP000887540">
    <property type="component" value="Unplaced"/>
</dbReference>
<reference evidence="11" key="1">
    <citation type="submission" date="2022-11" db="UniProtKB">
        <authorList>
            <consortium name="WormBaseParasite"/>
        </authorList>
    </citation>
    <scope>IDENTIFICATION</scope>
</reference>
<keyword evidence="7" id="KW-0131">Cell cycle</keyword>
<evidence type="ECO:0000256" key="6">
    <source>
        <dbReference type="ARBA" id="ARBA00023067"/>
    </source>
</evidence>
<dbReference type="SUPFAM" id="SSF48371">
    <property type="entry name" value="ARM repeat"/>
    <property type="match status" value="1"/>
</dbReference>
<feature type="region of interest" description="Disordered" evidence="8">
    <location>
        <begin position="1040"/>
        <end position="1110"/>
    </location>
</feature>
<evidence type="ECO:0000256" key="8">
    <source>
        <dbReference type="SAM" id="MobiDB-lite"/>
    </source>
</evidence>
<evidence type="ECO:0000256" key="1">
    <source>
        <dbReference type="ARBA" id="ARBA00004286"/>
    </source>
</evidence>
<feature type="region of interest" description="Disordered" evidence="8">
    <location>
        <begin position="920"/>
        <end position="967"/>
    </location>
</feature>
<evidence type="ECO:0000256" key="3">
    <source>
        <dbReference type="ARBA" id="ARBA00022454"/>
    </source>
</evidence>
<dbReference type="GO" id="GO:0051301">
    <property type="term" value="P:cell division"/>
    <property type="evidence" value="ECO:0007669"/>
    <property type="project" value="UniProtKB-KW"/>
</dbReference>
<dbReference type="InterPro" id="IPR011989">
    <property type="entry name" value="ARM-like"/>
</dbReference>
<proteinExistence type="inferred from homology"/>
<feature type="compositionally biased region" description="Low complexity" evidence="8">
    <location>
        <begin position="934"/>
        <end position="955"/>
    </location>
</feature>
<dbReference type="AlphaFoldDB" id="A0A914D1V5"/>
<evidence type="ECO:0000256" key="2">
    <source>
        <dbReference type="ARBA" id="ARBA00006533"/>
    </source>
</evidence>
<keyword evidence="10" id="KW-1185">Reference proteome</keyword>
<keyword evidence="4" id="KW-0132">Cell division</keyword>
<evidence type="ECO:0000256" key="5">
    <source>
        <dbReference type="ARBA" id="ARBA00022776"/>
    </source>
</evidence>
<feature type="domain" description="Nuclear condensin complex subunit 3 C-terminal" evidence="9">
    <location>
        <begin position="581"/>
        <end position="873"/>
    </location>
</feature>
<feature type="compositionally biased region" description="Basic and acidic residues" evidence="8">
    <location>
        <begin position="1067"/>
        <end position="1077"/>
    </location>
</feature>
<evidence type="ECO:0000256" key="7">
    <source>
        <dbReference type="ARBA" id="ARBA00023306"/>
    </source>
</evidence>
<protein>
    <submittedName>
        <fullName evidence="11">Nuclear condensin complex subunit 3 C-terminal domain-containing protein</fullName>
    </submittedName>
</protein>
<dbReference type="InterPro" id="IPR027165">
    <property type="entry name" value="CND3"/>
</dbReference>
<sequence length="1110" mass="127023">MGRKKKSLLTPVMDCSTIREKVCSYLLTVYESKDEPTMKRTIESMSSLYIENCTTEEQKDAFFKELRYRMNFLTVSFKDLNPNRMRCLLLIVRTSVKVFNTVGEHGLFNFLTEFCQTCCDAISPIVRRYVCLLAGLIFSISVINNQNDDESQSLLSKENYQKLFCVLKKRWLDKNTDVRKEAIHALANIQDDPVNPDFEVMMDCSAKDMISLSLGDRDSECRIEAIRSLSMKESRDFKYVLKLAHHDQDLIVQKEAIRRLADDMPYTMVTNKERIDLIERIIAHPDEDVREMLGVLLYEWIAQACYLERRDETKDPTALCAGSLYLLKHINFLDNEQTIESALFGTFDRLLDEFYQTDGDEAILALAEAFSDRNHACLNRANYKKLLNMNIQMKDKSALAFHWHNLIAFCCSNQFPENLRTDCRFKLVPSMKTYAEFVQEFLATFGAMNNRSPRRGQANQESHKRFCIIQLLKIFPYLDQDQHGMKAWKELLFHILSSRVIELHAKLVEQITQNLMEFHFPKDEDTEVALHEFVDVINEVVSKANPNSNITRPLPNDTLSQDLNATINNLNVTIDVPTRRRCLTIFNGMMKSGRFNVVGAIIQSLFDFIVVPSFTLTDKEDRILAYEVSGIISIFHDQFARTHFIFLLKNAFQLEIKSVKLACIEIIGDLVLAHKYEKVAEMYVSCDPSDIPEDDDDEEVLNLSELLNQMIAFSGDESDKQLAFAATETLIRWMMAEHRPEWSDALTHLLILSFRQDVQENPKLRGLLSRFFPMFAAVSRANQLQLVNIFEKVMDKLRNRLLDGSMISINEEEVALWLAKWTSPSILENIGDDMKEGSVHKILAKIILEDLDQRGDVDDHFVYIYCKVASVLELDLNIDDEELDELVELCTSVIKDMSSAPKNLKLLNVFLKRLHTLQMKRNPQQQHNMPRSESTTVPRAPSATTSASATPSLMSPVPPESGAEDEPGVEMDKVLENLKINTNTHVPSIQSTPQIPPKTPKTAIRISNKKKLTVKSLTQEFFARGRESAIKREIMSAVQATPKGPPVTGPAARLRNRTTKLKTPVDAVREEPEEKTNEAGPLTTRPKRQPRSAKIKVPNIQEENMIDEEA</sequence>
<accession>A0A914D1V5</accession>
<feature type="compositionally biased region" description="Basic residues" evidence="8">
    <location>
        <begin position="1085"/>
        <end position="1094"/>
    </location>
</feature>
<dbReference type="PANTHER" id="PTHR14418">
    <property type="entry name" value="CONDENSIN COMPLEX SUBUNIT 3-RELATED"/>
    <property type="match status" value="1"/>
</dbReference>
<organism evidence="10 11">
    <name type="scientific">Acrobeloides nanus</name>
    <dbReference type="NCBI Taxonomy" id="290746"/>
    <lineage>
        <taxon>Eukaryota</taxon>
        <taxon>Metazoa</taxon>
        <taxon>Ecdysozoa</taxon>
        <taxon>Nematoda</taxon>
        <taxon>Chromadorea</taxon>
        <taxon>Rhabditida</taxon>
        <taxon>Tylenchina</taxon>
        <taxon>Cephalobomorpha</taxon>
        <taxon>Cephaloboidea</taxon>
        <taxon>Cephalobidae</taxon>
        <taxon>Acrobeloides</taxon>
    </lineage>
</organism>
<dbReference type="InterPro" id="IPR025977">
    <property type="entry name" value="Cnd3_C"/>
</dbReference>
<dbReference type="GO" id="GO:0007076">
    <property type="term" value="P:mitotic chromosome condensation"/>
    <property type="evidence" value="ECO:0007669"/>
    <property type="project" value="InterPro"/>
</dbReference>
<dbReference type="GO" id="GO:0005737">
    <property type="term" value="C:cytoplasm"/>
    <property type="evidence" value="ECO:0007669"/>
    <property type="project" value="TreeGrafter"/>
</dbReference>
<name>A0A914D1V5_9BILA</name>
<keyword evidence="5" id="KW-0498">Mitosis</keyword>
<evidence type="ECO:0000259" key="9">
    <source>
        <dbReference type="Pfam" id="PF12719"/>
    </source>
</evidence>
<keyword evidence="3" id="KW-0158">Chromosome</keyword>
<dbReference type="Pfam" id="PF12719">
    <property type="entry name" value="Cnd3"/>
    <property type="match status" value="1"/>
</dbReference>
<feature type="compositionally biased region" description="Polar residues" evidence="8">
    <location>
        <begin position="920"/>
        <end position="933"/>
    </location>
</feature>
<keyword evidence="6" id="KW-0226">DNA condensation</keyword>
<dbReference type="PANTHER" id="PTHR14418:SF5">
    <property type="entry name" value="CONDENSIN COMPLEX SUBUNIT 3"/>
    <property type="match status" value="1"/>
</dbReference>
<dbReference type="InterPro" id="IPR016024">
    <property type="entry name" value="ARM-type_fold"/>
</dbReference>
<evidence type="ECO:0000313" key="11">
    <source>
        <dbReference type="WBParaSite" id="ACRNAN_scaffold1699.g8588.t2"/>
    </source>
</evidence>
<evidence type="ECO:0000256" key="4">
    <source>
        <dbReference type="ARBA" id="ARBA00022618"/>
    </source>
</evidence>
<comment type="subcellular location">
    <subcellularLocation>
        <location evidence="1">Chromosome</location>
    </subcellularLocation>
</comment>
<dbReference type="Gene3D" id="1.25.10.10">
    <property type="entry name" value="Leucine-rich Repeat Variant"/>
    <property type="match status" value="1"/>
</dbReference>
<comment type="similarity">
    <text evidence="2">Belongs to the CND3 (condensin subunit 3) family.</text>
</comment>
<dbReference type="GO" id="GO:0000793">
    <property type="term" value="C:condensed chromosome"/>
    <property type="evidence" value="ECO:0007669"/>
    <property type="project" value="TreeGrafter"/>
</dbReference>